<organism evidence="1 2">
    <name type="scientific">Cymbomonas tetramitiformis</name>
    <dbReference type="NCBI Taxonomy" id="36881"/>
    <lineage>
        <taxon>Eukaryota</taxon>
        <taxon>Viridiplantae</taxon>
        <taxon>Chlorophyta</taxon>
        <taxon>Pyramimonadophyceae</taxon>
        <taxon>Pyramimonadales</taxon>
        <taxon>Pyramimonadaceae</taxon>
        <taxon>Cymbomonas</taxon>
    </lineage>
</organism>
<dbReference type="AlphaFoldDB" id="A0AAE0LL28"/>
<evidence type="ECO:0000313" key="2">
    <source>
        <dbReference type="Proteomes" id="UP001190700"/>
    </source>
</evidence>
<name>A0AAE0LL28_9CHLO</name>
<dbReference type="EMBL" id="LGRX02000162">
    <property type="protein sequence ID" value="KAK3289351.1"/>
    <property type="molecule type" value="Genomic_DNA"/>
</dbReference>
<dbReference type="Proteomes" id="UP001190700">
    <property type="component" value="Unassembled WGS sequence"/>
</dbReference>
<sequence>MYLLLNAIGYDVGGEGFVENQENGSFVDGVSALCHFKHWSLKPKPALLGRCLKHDVLFQHKQRVQYAQKFAFEPKATHHTLEQIITWVQRKVQQIWKPTICGDGVCTAPFEFPSYGRFGCKVDCGHEMYLASRTAVLQATIPEELAPSATQLLARWARREETVSARILGARGQRVAWNFCLKDTSRSAAGMDDLCWFAKDQQFNLNQRLEVMTTIDVPEGSTWFVRLRGDHYGLVSGMAPPSPHAASFATLLRPLLPPPS</sequence>
<reference evidence="1 2" key="1">
    <citation type="journal article" date="2015" name="Genome Biol. Evol.">
        <title>Comparative Genomics of a Bacterivorous Green Alga Reveals Evolutionary Causalities and Consequences of Phago-Mixotrophic Mode of Nutrition.</title>
        <authorList>
            <person name="Burns J.A."/>
            <person name="Paasch A."/>
            <person name="Narechania A."/>
            <person name="Kim E."/>
        </authorList>
    </citation>
    <scope>NUCLEOTIDE SEQUENCE [LARGE SCALE GENOMIC DNA]</scope>
    <source>
        <strain evidence="1 2">PLY_AMNH</strain>
    </source>
</reference>
<evidence type="ECO:0000313" key="1">
    <source>
        <dbReference type="EMBL" id="KAK3289351.1"/>
    </source>
</evidence>
<gene>
    <name evidence="1" type="ORF">CYMTET_3212</name>
</gene>
<accession>A0AAE0LL28</accession>
<keyword evidence="2" id="KW-1185">Reference proteome</keyword>
<protein>
    <submittedName>
        <fullName evidence="1">Uncharacterized protein</fullName>
    </submittedName>
</protein>
<comment type="caution">
    <text evidence="1">The sequence shown here is derived from an EMBL/GenBank/DDBJ whole genome shotgun (WGS) entry which is preliminary data.</text>
</comment>
<proteinExistence type="predicted"/>